<dbReference type="PANTHER" id="PTHR30363:SF4">
    <property type="entry name" value="GLYCEROL-3-PHOSPHATE REGULON REPRESSOR"/>
    <property type="match status" value="1"/>
</dbReference>
<dbReference type="SMART" id="SM00420">
    <property type="entry name" value="HTH_DEOR"/>
    <property type="match status" value="1"/>
</dbReference>
<evidence type="ECO:0000256" key="2">
    <source>
        <dbReference type="ARBA" id="ARBA00022491"/>
    </source>
</evidence>
<dbReference type="Pfam" id="PF00455">
    <property type="entry name" value="DeoRC"/>
    <property type="match status" value="1"/>
</dbReference>
<dbReference type="PRINTS" id="PR00037">
    <property type="entry name" value="HTHLACR"/>
</dbReference>
<feature type="domain" description="HTH deoR-type" evidence="6">
    <location>
        <begin position="4"/>
        <end position="59"/>
    </location>
</feature>
<dbReference type="SMART" id="SM01134">
    <property type="entry name" value="DeoRC"/>
    <property type="match status" value="1"/>
</dbReference>
<proteinExistence type="predicted"/>
<evidence type="ECO:0000256" key="4">
    <source>
        <dbReference type="ARBA" id="ARBA00023163"/>
    </source>
</evidence>
<dbReference type="InterPro" id="IPR037171">
    <property type="entry name" value="NagB/RpiA_transferase-like"/>
</dbReference>
<gene>
    <name evidence="7" type="ORF">HW450_01590</name>
</gene>
<dbReference type="PANTHER" id="PTHR30363">
    <property type="entry name" value="HTH-TYPE TRANSCRIPTIONAL REGULATOR SRLR-RELATED"/>
    <property type="match status" value="1"/>
</dbReference>
<keyword evidence="4" id="KW-0804">Transcription</keyword>
<comment type="function">
    <text evidence="5">Repressor of the lactose catabolism operon. Galactose-6-phosphate is the inducer.</text>
</comment>
<evidence type="ECO:0000256" key="1">
    <source>
        <dbReference type="ARBA" id="ARBA00021390"/>
    </source>
</evidence>
<dbReference type="InterPro" id="IPR036388">
    <property type="entry name" value="WH-like_DNA-bd_sf"/>
</dbReference>
<evidence type="ECO:0000259" key="6">
    <source>
        <dbReference type="PROSITE" id="PS51000"/>
    </source>
</evidence>
<evidence type="ECO:0000256" key="3">
    <source>
        <dbReference type="ARBA" id="ARBA00023015"/>
    </source>
</evidence>
<dbReference type="AlphaFoldDB" id="A0A7G5FFT1"/>
<evidence type="ECO:0000256" key="5">
    <source>
        <dbReference type="ARBA" id="ARBA00024937"/>
    </source>
</evidence>
<dbReference type="InterPro" id="IPR036390">
    <property type="entry name" value="WH_DNA-bd_sf"/>
</dbReference>
<dbReference type="InterPro" id="IPR014036">
    <property type="entry name" value="DeoR-like_C"/>
</dbReference>
<keyword evidence="2" id="KW-0678">Repressor</keyword>
<evidence type="ECO:0000313" key="8">
    <source>
        <dbReference type="Proteomes" id="UP000515570"/>
    </source>
</evidence>
<name>A0A7G5FFT1_9CORY</name>
<dbReference type="Pfam" id="PF08220">
    <property type="entry name" value="HTH_DeoR"/>
    <property type="match status" value="1"/>
</dbReference>
<dbReference type="GO" id="GO:0003700">
    <property type="term" value="F:DNA-binding transcription factor activity"/>
    <property type="evidence" value="ECO:0007669"/>
    <property type="project" value="InterPro"/>
</dbReference>
<dbReference type="SUPFAM" id="SSF100950">
    <property type="entry name" value="NagB/RpiA/CoA transferase-like"/>
    <property type="match status" value="1"/>
</dbReference>
<organism evidence="7 8">
    <name type="scientific">Corynebacterium hindlerae</name>
    <dbReference type="NCBI Taxonomy" id="699041"/>
    <lineage>
        <taxon>Bacteria</taxon>
        <taxon>Bacillati</taxon>
        <taxon>Actinomycetota</taxon>
        <taxon>Actinomycetes</taxon>
        <taxon>Mycobacteriales</taxon>
        <taxon>Corynebacteriaceae</taxon>
        <taxon>Corynebacterium</taxon>
    </lineage>
</organism>
<dbReference type="PROSITE" id="PS51000">
    <property type="entry name" value="HTH_DEOR_2"/>
    <property type="match status" value="1"/>
</dbReference>
<dbReference type="InterPro" id="IPR001034">
    <property type="entry name" value="DeoR_HTH"/>
</dbReference>
<dbReference type="Gene3D" id="3.40.50.1360">
    <property type="match status" value="1"/>
</dbReference>
<dbReference type="Proteomes" id="UP000515570">
    <property type="component" value="Chromosome"/>
</dbReference>
<accession>A0A7G5FFT1</accession>
<keyword evidence="3" id="KW-0805">Transcription regulation</keyword>
<sequence>MLSALERQAEIAQTTQSAGHVSVSQLSSHFNVTPETIRRDLKALEKRGRLVRVHGGAVSVSPNHNVEMEYDSNTMVNIDKKKRIAAAAWNRLQQLPQLNAITIDSGTTTLEFVRALASGGKTSHTSSMTMITNSLPVANLTTDYGLTGVHLVGGRIRPITRAIVGDQTVRELQQLRADVAVLGANGLSLNHGCSTPDPSEAAVKAAMVQSAHKVMVLCDSTKFKKDFLVTFAPLDSIDIVVTDSGVIPQHYEILESLGIEVVVA</sequence>
<reference evidence="7 8" key="1">
    <citation type="submission" date="2020-07" db="EMBL/GenBank/DDBJ databases">
        <title>non toxigenic Corynebacterium sp. nov from a clinical source.</title>
        <authorList>
            <person name="Bernier A.-M."/>
            <person name="Bernard K."/>
        </authorList>
    </citation>
    <scope>NUCLEOTIDE SEQUENCE [LARGE SCALE GENOMIC DNA]</scope>
    <source>
        <strain evidence="8">NML 93-0612</strain>
    </source>
</reference>
<dbReference type="SUPFAM" id="SSF46785">
    <property type="entry name" value="Winged helix' DNA-binding domain"/>
    <property type="match status" value="1"/>
</dbReference>
<dbReference type="EMBL" id="CP059833">
    <property type="protein sequence ID" value="QMV85472.1"/>
    <property type="molecule type" value="Genomic_DNA"/>
</dbReference>
<dbReference type="RefSeq" id="WP_182386293.1">
    <property type="nucleotide sequence ID" value="NZ_CP059833.1"/>
</dbReference>
<dbReference type="Gene3D" id="1.10.10.10">
    <property type="entry name" value="Winged helix-like DNA-binding domain superfamily/Winged helix DNA-binding domain"/>
    <property type="match status" value="1"/>
</dbReference>
<protein>
    <recommendedName>
        <fullName evidence="1">Lactose phosphotransferase system repressor</fullName>
    </recommendedName>
</protein>
<keyword evidence="8" id="KW-1185">Reference proteome</keyword>
<evidence type="ECO:0000313" key="7">
    <source>
        <dbReference type="EMBL" id="QMV85472.1"/>
    </source>
</evidence>
<dbReference type="InterPro" id="IPR050313">
    <property type="entry name" value="Carb_Metab_HTH_regulators"/>
</dbReference>